<reference evidence="1 2" key="1">
    <citation type="journal article" date="2021" name="Elife">
        <title>Chloroplast acquisition without the gene transfer in kleptoplastic sea slugs, Plakobranchus ocellatus.</title>
        <authorList>
            <person name="Maeda T."/>
            <person name="Takahashi S."/>
            <person name="Yoshida T."/>
            <person name="Shimamura S."/>
            <person name="Takaki Y."/>
            <person name="Nagai Y."/>
            <person name="Toyoda A."/>
            <person name="Suzuki Y."/>
            <person name="Arimoto A."/>
            <person name="Ishii H."/>
            <person name="Satoh N."/>
            <person name="Nishiyama T."/>
            <person name="Hasebe M."/>
            <person name="Maruyama T."/>
            <person name="Minagawa J."/>
            <person name="Obokata J."/>
            <person name="Shigenobu S."/>
        </authorList>
    </citation>
    <scope>NUCLEOTIDE SEQUENCE [LARGE SCALE GENOMIC DNA]</scope>
</reference>
<gene>
    <name evidence="1" type="ORF">ElyMa_001967100</name>
</gene>
<dbReference type="AlphaFoldDB" id="A0AAV4EZD6"/>
<accession>A0AAV4EZD6</accession>
<dbReference type="EMBL" id="BMAT01004014">
    <property type="protein sequence ID" value="GFR66317.1"/>
    <property type="molecule type" value="Genomic_DNA"/>
</dbReference>
<comment type="caution">
    <text evidence="1">The sequence shown here is derived from an EMBL/GenBank/DDBJ whole genome shotgun (WGS) entry which is preliminary data.</text>
</comment>
<evidence type="ECO:0000313" key="2">
    <source>
        <dbReference type="Proteomes" id="UP000762676"/>
    </source>
</evidence>
<proteinExistence type="predicted"/>
<keyword evidence="2" id="KW-1185">Reference proteome</keyword>
<dbReference type="Proteomes" id="UP000762676">
    <property type="component" value="Unassembled WGS sequence"/>
</dbReference>
<protein>
    <submittedName>
        <fullName evidence="1">Uncharacterized protein</fullName>
    </submittedName>
</protein>
<name>A0AAV4EZD6_9GAST</name>
<sequence length="89" mass="9744">MEVGGWGTRKKGERGEEILLLHLAHVSTRQSVSQTGCKLSDRPVWGTYGQHTKGVFQSDNTSSGTGHAHNHASVHRSIVFVQNCSGWTE</sequence>
<evidence type="ECO:0000313" key="1">
    <source>
        <dbReference type="EMBL" id="GFR66317.1"/>
    </source>
</evidence>
<organism evidence="1 2">
    <name type="scientific">Elysia marginata</name>
    <dbReference type="NCBI Taxonomy" id="1093978"/>
    <lineage>
        <taxon>Eukaryota</taxon>
        <taxon>Metazoa</taxon>
        <taxon>Spiralia</taxon>
        <taxon>Lophotrochozoa</taxon>
        <taxon>Mollusca</taxon>
        <taxon>Gastropoda</taxon>
        <taxon>Heterobranchia</taxon>
        <taxon>Euthyneura</taxon>
        <taxon>Panpulmonata</taxon>
        <taxon>Sacoglossa</taxon>
        <taxon>Placobranchoidea</taxon>
        <taxon>Plakobranchidae</taxon>
        <taxon>Elysia</taxon>
    </lineage>
</organism>